<dbReference type="InterPro" id="IPR008928">
    <property type="entry name" value="6-hairpin_glycosidase_sf"/>
</dbReference>
<dbReference type="SUPFAM" id="SSF48208">
    <property type="entry name" value="Six-hairpin glycosidases"/>
    <property type="match status" value="1"/>
</dbReference>
<dbReference type="Gene3D" id="1.50.10.10">
    <property type="match status" value="1"/>
</dbReference>
<sequence>MKPAISPSSHNFFVGKLTISVSLLFLFATVALAQSFARRVPISLRPDDVLPTGNQWISLPDIRADNGSLSTFNVLSMRHRGLLQISGEHSGPVLQPYFTADGKPLEFHKPSWELIAYWIPTAHLAVDGLEATLTYCAPPESRAAFLRMTLTNHRTAPVEVSLGVKASFGSIERVTYVPVELRGERTVGVAPWVDPAEVFSYITTDTDFAWTLLHPGSKASITTPPTTATPAVNASQTKTLAPGESVESIFVLAAGIEEFSAAHNARALREQIDRNGAEAMIQQTAAWLLKRTRSSNQADLDLLMNRNFLFTELYAWGRTIDTEQLVGVTSRSPRYYVSAAYWDRDAMLWSFPALLDIDPPMAREALEYALTTQLRNTGTHSRFIDGIVLEDGFQLDEAAAPLLALAAYEKRTNDTAFLSAHSAALATLSDRLQSRFDPATGLYSSLQDSQDEFQKLPFITYDNVLVWRALTDLADLEKRLNNSSESQEMTARATSLHAAILSHCVSTTAPNSAGPIFATATDGKNYVFTEIPPGSLFKLPALGFVPESNPTFTRTYQWLHSKNYQYSYFDQPYGLPGSYRVPFTTAWSIADNLLLTAGRDQSLKILLASNWDGGIITEGVDPTTARMDQAGRAFATAAGYVAHAICQVSCTDNRK</sequence>
<dbReference type="GO" id="GO:0016787">
    <property type="term" value="F:hydrolase activity"/>
    <property type="evidence" value="ECO:0007669"/>
    <property type="project" value="UniProtKB-KW"/>
</dbReference>
<dbReference type="AlphaFoldDB" id="A0AAU7DJZ6"/>
<dbReference type="InterPro" id="IPR008313">
    <property type="entry name" value="GH125"/>
</dbReference>
<reference evidence="1" key="1">
    <citation type="submission" date="2023-03" db="EMBL/GenBank/DDBJ databases">
        <title>Edaphobacter sp.</title>
        <authorList>
            <person name="Huber K.J."/>
            <person name="Papendorf J."/>
            <person name="Pilke C."/>
            <person name="Bunk B."/>
            <person name="Sproeer C."/>
            <person name="Pester M."/>
        </authorList>
    </citation>
    <scope>NUCLEOTIDE SEQUENCE</scope>
    <source>
        <strain evidence="1">DSM 110680</strain>
    </source>
</reference>
<dbReference type="Pfam" id="PF06824">
    <property type="entry name" value="Glyco_hydro_125"/>
    <property type="match status" value="1"/>
</dbReference>
<gene>
    <name evidence="1" type="ORF">P8935_24415</name>
</gene>
<dbReference type="RefSeq" id="WP_348262921.1">
    <property type="nucleotide sequence ID" value="NZ_CP121196.1"/>
</dbReference>
<protein>
    <submittedName>
        <fullName evidence="1">Glycoside hydrolase family 125 protein</fullName>
    </submittedName>
</protein>
<accession>A0AAU7DJZ6</accession>
<dbReference type="InterPro" id="IPR012341">
    <property type="entry name" value="6hp_glycosidase-like_sf"/>
</dbReference>
<evidence type="ECO:0000313" key="1">
    <source>
        <dbReference type="EMBL" id="XBH17696.1"/>
    </source>
</evidence>
<organism evidence="1">
    <name type="scientific">Telmatobacter sp. DSM 110680</name>
    <dbReference type="NCBI Taxonomy" id="3036704"/>
    <lineage>
        <taxon>Bacteria</taxon>
        <taxon>Pseudomonadati</taxon>
        <taxon>Acidobacteriota</taxon>
        <taxon>Terriglobia</taxon>
        <taxon>Terriglobales</taxon>
        <taxon>Acidobacteriaceae</taxon>
        <taxon>Telmatobacter</taxon>
    </lineage>
</organism>
<dbReference type="EMBL" id="CP121196">
    <property type="protein sequence ID" value="XBH17696.1"/>
    <property type="molecule type" value="Genomic_DNA"/>
</dbReference>
<name>A0AAU7DJZ6_9BACT</name>
<proteinExistence type="predicted"/>
<keyword evidence="1" id="KW-0378">Hydrolase</keyword>
<dbReference type="GO" id="GO:0005975">
    <property type="term" value="P:carbohydrate metabolic process"/>
    <property type="evidence" value="ECO:0007669"/>
    <property type="project" value="InterPro"/>
</dbReference>